<protein>
    <submittedName>
        <fullName evidence="2">Uncharacterized protein</fullName>
    </submittedName>
</protein>
<sequence>MLNPNTTMGRAAMTGRSRLQLANMDVHAPGCASTASISARAPASRPAPPCADHAAAACTLGGRRDPAMMAVRVLMKYVE</sequence>
<accession>A0A2Z4H3Z0</accession>
<dbReference type="EMBL" id="MG999872">
    <property type="protein sequence ID" value="AWW10943.1"/>
    <property type="molecule type" value="Genomic_DNA"/>
</dbReference>
<organism evidence="2">
    <name type="scientific">Human herpesvirus 1</name>
    <name type="common">HHV-1</name>
    <name type="synonym">Human herpes simplex virus 1</name>
    <dbReference type="NCBI Taxonomy" id="10298"/>
    <lineage>
        <taxon>Viruses</taxon>
        <taxon>Duplodnaviria</taxon>
        <taxon>Heunggongvirae</taxon>
        <taxon>Peploviricota</taxon>
        <taxon>Herviviricetes</taxon>
        <taxon>Herpesvirales</taxon>
        <taxon>Orthoherpesviridae</taxon>
        <taxon>Alphaherpesvirinae</taxon>
        <taxon>Simplexvirus</taxon>
        <taxon>Simplexvirus humanalpha1</taxon>
    </lineage>
</organism>
<proteinExistence type="predicted"/>
<dbReference type="EMBL" id="MG999856">
    <property type="protein sequence ID" value="AWW09479.1"/>
    <property type="molecule type" value="Genomic_DNA"/>
</dbReference>
<organismHost>
    <name type="scientific">Homo sapiens</name>
    <name type="common">Human</name>
    <dbReference type="NCBI Taxonomy" id="9606"/>
</organismHost>
<dbReference type="EMBL" id="MG999840">
    <property type="protein sequence ID" value="AWW07994.1"/>
    <property type="molecule type" value="Genomic_DNA"/>
</dbReference>
<reference evidence="2" key="1">
    <citation type="journal article" date="2018" name="MSphere">
        <title>Ultrasensitive Capture of Human Herpes Simplex Virus Genomes Directly from Clinical Samples Reveals Extraordinarily Limited Evolution in Cell Culture.</title>
        <authorList>
            <person name="Greninger A.L."/>
            <person name="Roychoudhury P."/>
            <person name="Xie H."/>
            <person name="Casto A."/>
            <person name="Cent A."/>
            <person name="Pepper G."/>
            <person name="Koelle D.M."/>
            <person name="Huang M.L."/>
            <person name="Wald A."/>
            <person name="Johnston C."/>
            <person name="Jerome K.R."/>
        </authorList>
    </citation>
    <scope>NUCLEOTIDE SEQUENCE</scope>
    <source>
        <strain evidence="3">1998-7487</strain>
        <strain evidence="4">2003-15756</strain>
        <strain evidence="1">2006-57630</strain>
        <strain evidence="2">2011-16318</strain>
    </source>
</reference>
<evidence type="ECO:0000313" key="1">
    <source>
        <dbReference type="EMBL" id="AWW07994.1"/>
    </source>
</evidence>
<evidence type="ECO:0000313" key="3">
    <source>
        <dbReference type="EMBL" id="AWW09950.1"/>
    </source>
</evidence>
<name>A0A2Z4H3Z0_HHV1</name>
<dbReference type="EMBL" id="MG999861">
    <property type="protein sequence ID" value="AWW09950.1"/>
    <property type="molecule type" value="Genomic_DNA"/>
</dbReference>
<evidence type="ECO:0000313" key="2">
    <source>
        <dbReference type="EMBL" id="AWW09479.1"/>
    </source>
</evidence>
<evidence type="ECO:0000313" key="4">
    <source>
        <dbReference type="EMBL" id="AWW10943.1"/>
    </source>
</evidence>